<keyword evidence="2" id="KW-0805">Transcription regulation</keyword>
<dbReference type="InterPro" id="IPR036390">
    <property type="entry name" value="WH_DNA-bd_sf"/>
</dbReference>
<dbReference type="PANTHER" id="PTHR30346:SF0">
    <property type="entry name" value="HCA OPERON TRANSCRIPTIONAL ACTIVATOR HCAR"/>
    <property type="match status" value="1"/>
</dbReference>
<name>A0ABZ1C744_9BACT</name>
<dbReference type="SUPFAM" id="SSF46785">
    <property type="entry name" value="Winged helix' DNA-binding domain"/>
    <property type="match status" value="1"/>
</dbReference>
<dbReference type="Pfam" id="PF00126">
    <property type="entry name" value="HTH_1"/>
    <property type="match status" value="1"/>
</dbReference>
<proteinExistence type="inferred from homology"/>
<dbReference type="PANTHER" id="PTHR30346">
    <property type="entry name" value="TRANSCRIPTIONAL DUAL REGULATOR HCAR-RELATED"/>
    <property type="match status" value="1"/>
</dbReference>
<keyword evidence="4" id="KW-0804">Transcription</keyword>
<dbReference type="Pfam" id="PF03466">
    <property type="entry name" value="LysR_substrate"/>
    <property type="match status" value="1"/>
</dbReference>
<evidence type="ECO:0000256" key="3">
    <source>
        <dbReference type="ARBA" id="ARBA00023125"/>
    </source>
</evidence>
<accession>A0ABZ1C744</accession>
<reference evidence="6 7" key="1">
    <citation type="submission" date="2023-12" db="EMBL/GenBank/DDBJ databases">
        <title>Description of an unclassified Opitutus bacterium of Verrucomicrobiota.</title>
        <authorList>
            <person name="Zhang D.-F."/>
        </authorList>
    </citation>
    <scope>NUCLEOTIDE SEQUENCE [LARGE SCALE GENOMIC DNA]</scope>
    <source>
        <strain evidence="6 7">WL0086</strain>
    </source>
</reference>
<dbReference type="CDD" id="cd08414">
    <property type="entry name" value="PBP2_LTTR_aromatics_like"/>
    <property type="match status" value="1"/>
</dbReference>
<feature type="domain" description="HTH lysR-type" evidence="5">
    <location>
        <begin position="1"/>
        <end position="58"/>
    </location>
</feature>
<dbReference type="Gene3D" id="3.40.190.10">
    <property type="entry name" value="Periplasmic binding protein-like II"/>
    <property type="match status" value="2"/>
</dbReference>
<dbReference type="EMBL" id="CP139781">
    <property type="protein sequence ID" value="WRQ87286.1"/>
    <property type="molecule type" value="Genomic_DNA"/>
</dbReference>
<evidence type="ECO:0000256" key="1">
    <source>
        <dbReference type="ARBA" id="ARBA00009437"/>
    </source>
</evidence>
<dbReference type="SUPFAM" id="SSF53850">
    <property type="entry name" value="Periplasmic binding protein-like II"/>
    <property type="match status" value="1"/>
</dbReference>
<keyword evidence="7" id="KW-1185">Reference proteome</keyword>
<dbReference type="InterPro" id="IPR000847">
    <property type="entry name" value="LysR_HTH_N"/>
</dbReference>
<dbReference type="InterPro" id="IPR036388">
    <property type="entry name" value="WH-like_DNA-bd_sf"/>
</dbReference>
<evidence type="ECO:0000313" key="6">
    <source>
        <dbReference type="EMBL" id="WRQ87286.1"/>
    </source>
</evidence>
<dbReference type="Proteomes" id="UP000738431">
    <property type="component" value="Chromosome"/>
</dbReference>
<evidence type="ECO:0000256" key="4">
    <source>
        <dbReference type="ARBA" id="ARBA00023163"/>
    </source>
</evidence>
<gene>
    <name evidence="6" type="ORF">K1X11_020935</name>
</gene>
<dbReference type="RefSeq" id="WP_221029299.1">
    <property type="nucleotide sequence ID" value="NZ_CP139781.1"/>
</dbReference>
<comment type="similarity">
    <text evidence="1">Belongs to the LysR transcriptional regulatory family.</text>
</comment>
<dbReference type="InterPro" id="IPR005119">
    <property type="entry name" value="LysR_subst-bd"/>
</dbReference>
<keyword evidence="3" id="KW-0238">DNA-binding</keyword>
<dbReference type="Gene3D" id="1.10.10.10">
    <property type="entry name" value="Winged helix-like DNA-binding domain superfamily/Winged helix DNA-binding domain"/>
    <property type="match status" value="1"/>
</dbReference>
<evidence type="ECO:0000259" key="5">
    <source>
        <dbReference type="PROSITE" id="PS50931"/>
    </source>
</evidence>
<organism evidence="6 7">
    <name type="scientific">Actomonas aquatica</name>
    <dbReference type="NCBI Taxonomy" id="2866162"/>
    <lineage>
        <taxon>Bacteria</taxon>
        <taxon>Pseudomonadati</taxon>
        <taxon>Verrucomicrobiota</taxon>
        <taxon>Opitutia</taxon>
        <taxon>Opitutales</taxon>
        <taxon>Opitutaceae</taxon>
        <taxon>Actomonas</taxon>
    </lineage>
</organism>
<dbReference type="PRINTS" id="PR00039">
    <property type="entry name" value="HTHLYSR"/>
</dbReference>
<evidence type="ECO:0000313" key="7">
    <source>
        <dbReference type="Proteomes" id="UP000738431"/>
    </source>
</evidence>
<dbReference type="PROSITE" id="PS50931">
    <property type="entry name" value="HTH_LYSR"/>
    <property type="match status" value="1"/>
</dbReference>
<evidence type="ECO:0000256" key="2">
    <source>
        <dbReference type="ARBA" id="ARBA00023015"/>
    </source>
</evidence>
<protein>
    <submittedName>
        <fullName evidence="6">LysR substrate-binding domain-containing protein</fullName>
    </submittedName>
</protein>
<sequence>MELRHLRYFVAVAEELNFRRAAERVRVAQPALSKQIKDLEHEIGVVLLERSTTRVELTDGGRVMLDEARELLAAAERAVEATRQAAEGRAGRLAVGNVNAICASFMPATLSTFHNRFPEVDVDLLEVTLADHLGAVEQGEVSVGFVVDDGEFAHEQFDTMKVLTGDIQVAMGRGHRLATQRRVSIAELAEERILCIETGGRELHRRRIRDIFAKRRARPGRFKAVNSYESLQAMIEGEQGVSFLAAMPSSGGHRNVIYRPLKEEGDDLHFDLLAVWRRHNVSKLAANFVAVLQEVCAPRVRTRKSV</sequence>